<sequence>MAAVHINRNVIETLATYSNTADPFFGVLLGHESEAGWHVTGCCCFTDSSLNNFTNQKDSVTRYLSGGLSVCGIFFENQSLQADDIVKKVSKYPLQNQNGLVILVKQPKDNKVTEDNIFVSPDQNTVEKPKVIDITEDLPALITARLRCPLTISVKVAAKGSLKNSLSNVIENLCNTLSSPSAVYRVQDTEVVFNSSSLVGLPNEAVCSRLLDLTTSDEDEFVSGKQKHSKSYKQRTLKCEVLQNISIADDSGEGTLCAPIIQHNLEKFQAVTLTLPVDVCCQVTADTTVLTLGQYMTTAICNQLRAMQDCFVQYVEGDVPPKVQVFHFQPWKSTAIVSVIYPEGKSEEKLESRRRELHSLFCLPLSRPVFRRGNVSLFPEDINQNGYLINPHQYINTQPMKDGQQYLVQGLYSYHHYMQDRFDDNMWGCAYRSLQTLVSWFRFQGYTDKPIPTHREIQQALVDVGDKEPKFVGSRQWIGSMEVSYCLDHLIGVTSRIAFVSEGSELATKGRELAQHFQIQGTPVMIGGGVLAHTILGVDFNEVTGDVKFLILDPHYTGAEDLKVILEKGWCGWKGMDFWDKKAHYNMCLPQRPKVI</sequence>
<evidence type="ECO:0000256" key="2">
    <source>
        <dbReference type="ARBA" id="ARBA00022670"/>
    </source>
</evidence>
<keyword evidence="5" id="KW-0788">Thiol protease</keyword>
<dbReference type="AlphaFoldDB" id="A0A8W8L371"/>
<evidence type="ECO:0000313" key="9">
    <source>
        <dbReference type="Proteomes" id="UP000005408"/>
    </source>
</evidence>
<keyword evidence="4" id="KW-0378">Hydrolase</keyword>
<dbReference type="GO" id="GO:0071567">
    <property type="term" value="F:deUFMylase activity"/>
    <property type="evidence" value="ECO:0007669"/>
    <property type="project" value="TreeGrafter"/>
</dbReference>
<dbReference type="Gene3D" id="3.90.70.130">
    <property type="match status" value="1"/>
</dbReference>
<dbReference type="PANTHER" id="PTHR48153:SF2">
    <property type="entry name" value="UFM1-SPECIFIC PROTEASE 2"/>
    <property type="match status" value="1"/>
</dbReference>
<dbReference type="GO" id="GO:0006508">
    <property type="term" value="P:proteolysis"/>
    <property type="evidence" value="ECO:0007669"/>
    <property type="project" value="UniProtKB-KW"/>
</dbReference>
<evidence type="ECO:0000259" key="6">
    <source>
        <dbReference type="Pfam" id="PF07910"/>
    </source>
</evidence>
<evidence type="ECO:0000256" key="3">
    <source>
        <dbReference type="ARBA" id="ARBA00022786"/>
    </source>
</evidence>
<proteinExistence type="inferred from homology"/>
<reference evidence="8" key="1">
    <citation type="submission" date="2022-08" db="UniProtKB">
        <authorList>
            <consortium name="EnsemblMetazoa"/>
        </authorList>
    </citation>
    <scope>IDENTIFICATION</scope>
    <source>
        <strain evidence="8">05x7-T-G4-1.051#20</strain>
    </source>
</reference>
<dbReference type="PANTHER" id="PTHR48153">
    <property type="entry name" value="UFM1-SPECIFIC PROTEASE 2"/>
    <property type="match status" value="1"/>
</dbReference>
<comment type="similarity">
    <text evidence="1">Belongs to the peptidase C78 family.</text>
</comment>
<feature type="domain" description="UFSP1/2/DUB catalytic" evidence="6">
    <location>
        <begin position="404"/>
        <end position="588"/>
    </location>
</feature>
<accession>A0A8W8L371</accession>
<dbReference type="FunFam" id="3.90.70.130:FF:000001">
    <property type="entry name" value="Probable Ufm1-specific protease 2"/>
    <property type="match status" value="1"/>
</dbReference>
<dbReference type="InterPro" id="IPR049387">
    <property type="entry name" value="UFSP2-like_2nd"/>
</dbReference>
<keyword evidence="2" id="KW-0645">Protease</keyword>
<feature type="domain" description="UFSP2 second" evidence="7">
    <location>
        <begin position="168"/>
        <end position="381"/>
    </location>
</feature>
<dbReference type="InterPro" id="IPR012462">
    <property type="entry name" value="UFSP1/2_DUB_cat"/>
</dbReference>
<dbReference type="OMA" id="CMPQRPL"/>
<name>A0A8W8L371_MAGGI</name>
<dbReference type="Proteomes" id="UP000005408">
    <property type="component" value="Unassembled WGS sequence"/>
</dbReference>
<dbReference type="Pfam" id="PF20908">
    <property type="entry name" value="UfSP2_N"/>
    <property type="match status" value="1"/>
</dbReference>
<dbReference type="OrthoDB" id="417506at2759"/>
<organism evidence="8 9">
    <name type="scientific">Magallana gigas</name>
    <name type="common">Pacific oyster</name>
    <name type="synonym">Crassostrea gigas</name>
    <dbReference type="NCBI Taxonomy" id="29159"/>
    <lineage>
        <taxon>Eukaryota</taxon>
        <taxon>Metazoa</taxon>
        <taxon>Spiralia</taxon>
        <taxon>Lophotrochozoa</taxon>
        <taxon>Mollusca</taxon>
        <taxon>Bivalvia</taxon>
        <taxon>Autobranchia</taxon>
        <taxon>Pteriomorphia</taxon>
        <taxon>Ostreida</taxon>
        <taxon>Ostreoidea</taxon>
        <taxon>Ostreidae</taxon>
        <taxon>Magallana</taxon>
    </lineage>
</organism>
<evidence type="ECO:0000256" key="5">
    <source>
        <dbReference type="ARBA" id="ARBA00022807"/>
    </source>
</evidence>
<protein>
    <recommendedName>
        <fullName evidence="10">Ufm1-specific protease 2</fullName>
    </recommendedName>
</protein>
<dbReference type="Pfam" id="PF07910">
    <property type="entry name" value="Peptidase_C78"/>
    <property type="match status" value="1"/>
</dbReference>
<evidence type="ECO:0008006" key="10">
    <source>
        <dbReference type="Google" id="ProtNLM"/>
    </source>
</evidence>
<evidence type="ECO:0000256" key="1">
    <source>
        <dbReference type="ARBA" id="ARBA00008552"/>
    </source>
</evidence>
<dbReference type="EnsemblMetazoa" id="G26469.2">
    <property type="protein sequence ID" value="G26469.2:cds"/>
    <property type="gene ID" value="G26469"/>
</dbReference>
<evidence type="ECO:0000259" key="7">
    <source>
        <dbReference type="Pfam" id="PF20908"/>
    </source>
</evidence>
<evidence type="ECO:0000313" key="8">
    <source>
        <dbReference type="EnsemblMetazoa" id="G26469.2:cds"/>
    </source>
</evidence>
<dbReference type="GO" id="GO:0005783">
    <property type="term" value="C:endoplasmic reticulum"/>
    <property type="evidence" value="ECO:0007669"/>
    <property type="project" value="TreeGrafter"/>
</dbReference>
<keyword evidence="3" id="KW-0833">Ubl conjugation pathway</keyword>
<evidence type="ECO:0000256" key="4">
    <source>
        <dbReference type="ARBA" id="ARBA00022801"/>
    </source>
</evidence>
<keyword evidence="9" id="KW-1185">Reference proteome</keyword>
<dbReference type="GO" id="GO:0005634">
    <property type="term" value="C:nucleus"/>
    <property type="evidence" value="ECO:0007669"/>
    <property type="project" value="TreeGrafter"/>
</dbReference>